<sequence length="1881" mass="219651">MTKVAETFRIYKIADLYEEVRSFKKSINALSYNREVWVNYFNFRLKNPDGLLRKLSMVKDNTWIKSNQKFTFEFKNNVQELREKLPENYYFSNMTSDNLHISQCNKCNSILLNKTLIIGKHYKEINLTFKELNPEDVKECRSVLSSQLSQNSKTLSPGKRLVHLSQLLMSKSLIDYRVVIGVNDNEPHLTVFNGNQKYEFQFTSSKTIHSDSNPDKIILDKYAIVNMLKNQINEVFCLSFFSEKKDVSWLMGLIDKQSAYVKRSPMMTENIISFFLNKKDSLGRSIEEHKKILHKVMKEDFKNKMEEGKLNEDKAKKDELYQNKLKEIIDDSKSYLDKSRMLVEEKGHYFIPKDIKGVNDFNYVFCNIEKVDYDEMLNKKEKSDDLEELIVNGIARIQKIVESGGQIADSNYTDENEVFMRQTDDELQRDYETRSVGSRKQLYFEIDSVSVHPKTHEAYMNYSHEKNERILDKYLIYSSLREHVRSLDEIMKHNLFNKLNREGIYYKDDEIFFKGKNFRLNEVTVPTKVRKMEVFNSKTSGLLETDEMSIDPDHIKVINKMNLSDERKKEVFKHLAHSRDYQELRMRHRIAVAISLKHTPDSCIRVNHWLYKNFHAEVLCKGMVLIKDGGIATVSYLHNMEVTRTEKWRSVDIENYSVSHHRLISVVLGYLDKMSKEQVDMNFLLTFYGRIISENSWGLSISFKPFRYLNYGVLVGSPKIDESYKKFTKTLEEKTLKKTSMLMLLEKFQSIEKYKTIILRENFENLGFDSFLINLCPSKTYGQKMHMYGAMTDLYSELELFDSLREDVKSIYDDFTRILSTKSDDLEKAYREHLSKQDRLSKKTNGRYTFTPATMILLLDELKKLNYNLFSSKATIRQMITSKASSDTFTSRNMMVGISMNMIAKHFSTSSLPDLFFKLLNKYGALDLIMRMFDKDQVGGNREISILTNSFRTLQYEVESFFREACHAMPNEYLDKKTKAKNLYDTATTSIESEKSFMASIDQTRWGPNNSTNMFGILALLMSDKNSESFLISAVCFISCFKSFEVPFQLPDLLNKVNSTYSMLGMVGENHMGQGVFHYASSFMHALVTKTFQKIHREIIYESISVDPLITFYQESFVTSDDKSVIEFVRLPAFHVVAKSVKREEFITASDKMDSLKTTAKAIIGLLWSLYGVYHENIMRFGIKTSNYKNIYSSNFVEFNSIFVSEKGIGSNDLKFLYSLIEPSTTGSFLRDYSFSLARFHDAINNGCTPNSSFLISRLNYLKMLRQWNIDSDLVGLPGDEVIELGVLPSMKINNPDKEDRRESILQTKSYLRFKTRKGLFSDFDDMDEIGKEFLRQSVKKLIGTRSIQPHKSIITYHKGEKVICNRSKYLLKFNILGISYEYFIFKQNSDSFYYKKIMNTDSEIPLSQDFKTVVADNKIFQRQVRKTSTIESIKPLMLVLSSEPCKYYLDPGDRGLDAIYYHLLRSQRIGSINESCKHLIKGETFIEKVNNSYNLYSIIMDYKAQTIHMRFNPERHTETYMQQIIKLPVPIKVLNLELRTIIPGAQLDSAKHYNCSKDPVYKISASGMGKMFSTESKGDLEFIYNNTTHYELLEPEILEMRKHITKEFLIHELKYLKSPNVFLNLRLEKLIIDKMKKKKFYKKKNRESQDIPHDNSVTKEKHLGQNYAITFDQVECMTMEQLINMDFILTDDMMNTFNDVLKEAEDQDYYMDAKDKEEMMEILNNDDIYKFVSVPIHRDYCIYATDYYRRNAFTIASTNTLESVKSIQSQSRGHHKTLFLNLVDKRTKFNSSYYCFDSRLMSKINMMNAEYYKNLNSIIGRHEVEWEIMIKEILNGSDQVLIGEQLNHIIPLLVESNKYDISIGAKGEIITSGDALDLLK</sequence>
<keyword evidence="1" id="KW-0808">Transferase</keyword>
<proteinExistence type="predicted"/>
<reference evidence="1" key="1">
    <citation type="journal article" date="2016" name="Nature">
        <title>Redefining the invertebrate RNA virosphere.</title>
        <authorList>
            <person name="Shi M."/>
            <person name="Lin X.D."/>
            <person name="Tian J.H."/>
            <person name="Chen L.J."/>
            <person name="Chen X."/>
            <person name="Li C.X."/>
            <person name="Qin X.C."/>
            <person name="Li J."/>
            <person name="Cao J.P."/>
            <person name="Eden J.S."/>
            <person name="Buchmann J."/>
            <person name="Wang W."/>
            <person name="Xu J."/>
            <person name="Holmes E.C."/>
            <person name="Zhang Y.Z."/>
        </authorList>
    </citation>
    <scope>NUCLEOTIDE SEQUENCE</scope>
    <source>
        <strain evidence="1">YYSZX17850</strain>
    </source>
</reference>
<name>A0A1L3KPP2_9VIRU</name>
<keyword evidence="1" id="KW-0548">Nucleotidyltransferase</keyword>
<dbReference type="EMBL" id="KX884870">
    <property type="protein sequence ID" value="APG79360.1"/>
    <property type="molecule type" value="Genomic_RNA"/>
</dbReference>
<organism evidence="1">
    <name type="scientific">Beihai blue swimmer crab virus 2</name>
    <dbReference type="NCBI Taxonomy" id="1922369"/>
    <lineage>
        <taxon>Viruses</taxon>
        <taxon>Riboviria</taxon>
    </lineage>
</organism>
<keyword evidence="1" id="KW-0696">RNA-directed RNA polymerase</keyword>
<protein>
    <submittedName>
        <fullName evidence="1">RNA-dependent RNA polymerase</fullName>
    </submittedName>
</protein>
<accession>A0A1L3KPP2</accession>
<evidence type="ECO:0000313" key="1">
    <source>
        <dbReference type="EMBL" id="APG79360.1"/>
    </source>
</evidence>
<dbReference type="GO" id="GO:0003968">
    <property type="term" value="F:RNA-directed RNA polymerase activity"/>
    <property type="evidence" value="ECO:0007669"/>
    <property type="project" value="UniProtKB-KW"/>
</dbReference>